<dbReference type="Pfam" id="PF00440">
    <property type="entry name" value="TetR_N"/>
    <property type="match status" value="1"/>
</dbReference>
<reference evidence="7" key="1">
    <citation type="submission" date="2020-11" db="EMBL/GenBank/DDBJ databases">
        <title>Sequencing the genomes of 1000 actinobacteria strains.</title>
        <authorList>
            <person name="Klenk H.-P."/>
        </authorList>
    </citation>
    <scope>NUCLEOTIDE SEQUENCE</scope>
    <source>
        <strain evidence="7">DSM 43175</strain>
    </source>
</reference>
<dbReference type="SUPFAM" id="SSF48498">
    <property type="entry name" value="Tetracyclin repressor-like, C-terminal domain"/>
    <property type="match status" value="1"/>
</dbReference>
<dbReference type="EMBL" id="JADOUA010000001">
    <property type="protein sequence ID" value="MBG6088370.1"/>
    <property type="molecule type" value="Genomic_DNA"/>
</dbReference>
<dbReference type="Pfam" id="PF14246">
    <property type="entry name" value="TetR_C_7"/>
    <property type="match status" value="1"/>
</dbReference>
<evidence type="ECO:0000256" key="2">
    <source>
        <dbReference type="ARBA" id="ARBA00023125"/>
    </source>
</evidence>
<dbReference type="PROSITE" id="PS50977">
    <property type="entry name" value="HTH_TETR_2"/>
    <property type="match status" value="1"/>
</dbReference>
<dbReference type="Gene3D" id="1.10.357.10">
    <property type="entry name" value="Tetracycline Repressor, domain 2"/>
    <property type="match status" value="1"/>
</dbReference>
<evidence type="ECO:0000256" key="4">
    <source>
        <dbReference type="PROSITE-ProRule" id="PRU00335"/>
    </source>
</evidence>
<dbReference type="PRINTS" id="PR00455">
    <property type="entry name" value="HTHTETR"/>
</dbReference>
<dbReference type="SUPFAM" id="SSF46689">
    <property type="entry name" value="Homeodomain-like"/>
    <property type="match status" value="1"/>
</dbReference>
<dbReference type="InterPro" id="IPR009057">
    <property type="entry name" value="Homeodomain-like_sf"/>
</dbReference>
<keyword evidence="8" id="KW-1185">Reference proteome</keyword>
<dbReference type="PANTHER" id="PTHR30055:SF146">
    <property type="entry name" value="HTH-TYPE TRANSCRIPTIONAL DUAL REGULATOR CECR"/>
    <property type="match status" value="1"/>
</dbReference>
<evidence type="ECO:0000256" key="3">
    <source>
        <dbReference type="ARBA" id="ARBA00023163"/>
    </source>
</evidence>
<dbReference type="FunFam" id="1.10.10.60:FF:000141">
    <property type="entry name" value="TetR family transcriptional regulator"/>
    <property type="match status" value="1"/>
</dbReference>
<evidence type="ECO:0000313" key="8">
    <source>
        <dbReference type="Proteomes" id="UP000614047"/>
    </source>
</evidence>
<dbReference type="AlphaFoldDB" id="A0A931GIJ8"/>
<dbReference type="GO" id="GO:0003700">
    <property type="term" value="F:DNA-binding transcription factor activity"/>
    <property type="evidence" value="ECO:0007669"/>
    <property type="project" value="TreeGrafter"/>
</dbReference>
<dbReference type="Gene3D" id="1.10.10.60">
    <property type="entry name" value="Homeodomain-like"/>
    <property type="match status" value="1"/>
</dbReference>
<protein>
    <submittedName>
        <fullName evidence="7">AcrR family transcriptional regulator</fullName>
    </submittedName>
</protein>
<evidence type="ECO:0000259" key="6">
    <source>
        <dbReference type="PROSITE" id="PS50977"/>
    </source>
</evidence>
<gene>
    <name evidence="7" type="ORF">IW256_002483</name>
</gene>
<dbReference type="InterPro" id="IPR050109">
    <property type="entry name" value="HTH-type_TetR-like_transc_reg"/>
</dbReference>
<dbReference type="GO" id="GO:0045892">
    <property type="term" value="P:negative regulation of DNA-templated transcription"/>
    <property type="evidence" value="ECO:0007669"/>
    <property type="project" value="UniProtKB-ARBA"/>
</dbReference>
<dbReference type="Gene3D" id="2.160.20.80">
    <property type="entry name" value="E3 ubiquitin-protein ligase SopA"/>
    <property type="match status" value="1"/>
</dbReference>
<feature type="compositionally biased region" description="Basic and acidic residues" evidence="5">
    <location>
        <begin position="238"/>
        <end position="306"/>
    </location>
</feature>
<dbReference type="GO" id="GO:0000976">
    <property type="term" value="F:transcription cis-regulatory region binding"/>
    <property type="evidence" value="ECO:0007669"/>
    <property type="project" value="TreeGrafter"/>
</dbReference>
<name>A0A931GIJ8_9ACTN</name>
<dbReference type="PANTHER" id="PTHR30055">
    <property type="entry name" value="HTH-TYPE TRANSCRIPTIONAL REGULATOR RUTR"/>
    <property type="match status" value="1"/>
</dbReference>
<accession>A0A931GIJ8</accession>
<sequence length="318" mass="34191">MAAARTSPEPGRDVSRGRIDKREAILDAAFTVFARQGYAQACVKEIAKEAGVAKPTVYNHLNDKATLFREAMVAAAGRVVAEDLAAVEALAVPDGDLRARLEDTGHRLLQAHCHERSRALRRLLHAEGARFPEPLEVVRGRGAGRVTEALAGRLARLILAGRLRAADPETAAEQFLALLTGPMEARTAMGARAVPDDELRAVARAAVDTFLRAFGPETGDGAPVPPEPRGAAGSPETRNAETRNAETRNAETRNAETRNAETRNAETRNAETRNAETRNAETRNAETRNAETRNAETRNAETRNAETRNAVAGSAAAR</sequence>
<dbReference type="RefSeq" id="WP_307828866.1">
    <property type="nucleotide sequence ID" value="NZ_JADOUA010000001.1"/>
</dbReference>
<feature type="region of interest" description="Disordered" evidence="5">
    <location>
        <begin position="214"/>
        <end position="318"/>
    </location>
</feature>
<evidence type="ECO:0000256" key="1">
    <source>
        <dbReference type="ARBA" id="ARBA00023015"/>
    </source>
</evidence>
<dbReference type="InterPro" id="IPR036271">
    <property type="entry name" value="Tet_transcr_reg_TetR-rel_C_sf"/>
</dbReference>
<comment type="caution">
    <text evidence="7">The sequence shown here is derived from an EMBL/GenBank/DDBJ whole genome shotgun (WGS) entry which is preliminary data.</text>
</comment>
<feature type="domain" description="HTH tetR-type" evidence="6">
    <location>
        <begin position="19"/>
        <end position="79"/>
    </location>
</feature>
<proteinExistence type="predicted"/>
<keyword evidence="1" id="KW-0805">Transcription regulation</keyword>
<evidence type="ECO:0000256" key="5">
    <source>
        <dbReference type="SAM" id="MobiDB-lite"/>
    </source>
</evidence>
<feature type="DNA-binding region" description="H-T-H motif" evidence="4">
    <location>
        <begin position="42"/>
        <end position="61"/>
    </location>
</feature>
<organism evidence="7 8">
    <name type="scientific">Actinomadura viridis</name>
    <dbReference type="NCBI Taxonomy" id="58110"/>
    <lineage>
        <taxon>Bacteria</taxon>
        <taxon>Bacillati</taxon>
        <taxon>Actinomycetota</taxon>
        <taxon>Actinomycetes</taxon>
        <taxon>Streptosporangiales</taxon>
        <taxon>Thermomonosporaceae</taxon>
        <taxon>Actinomadura</taxon>
    </lineage>
</organism>
<dbReference type="InterPro" id="IPR001647">
    <property type="entry name" value="HTH_TetR"/>
</dbReference>
<evidence type="ECO:0000313" key="7">
    <source>
        <dbReference type="EMBL" id="MBG6088370.1"/>
    </source>
</evidence>
<keyword evidence="3" id="KW-0804">Transcription</keyword>
<dbReference type="InterPro" id="IPR039536">
    <property type="entry name" value="TetR_C_Proteobacteria"/>
</dbReference>
<dbReference type="Proteomes" id="UP000614047">
    <property type="component" value="Unassembled WGS sequence"/>
</dbReference>
<keyword evidence="2 4" id="KW-0238">DNA-binding</keyword>